<name>A0ABV5QY77_9ACTN</name>
<feature type="chain" id="PRO_5045572443" evidence="1">
    <location>
        <begin position="30"/>
        <end position="237"/>
    </location>
</feature>
<keyword evidence="3" id="KW-1185">Reference proteome</keyword>
<sequence length="237" mass="25769">MKITLFRSSLVLGALALLCSLLFVAPTTAAAYENCDTNTLCFYDQDSGTGALEKATARNLLILPQSHNKGNLTARSLHNNTTSWVCLYADAYYGGTLEAVAPKTEANLPDLAGELQGRVSSYKLTPSKGHCFTGFERCEQGKLCIFAEERARGGMYATTDSHNGYARVWHDRVHSVVNNTLSFACFYPAAGHRGGWRDADGTSYGAYKVMPGDSTTLPAPFAKTFRSHKLTERADCS</sequence>
<accession>A0ABV5QY77</accession>
<dbReference type="Pfam" id="PF03995">
    <property type="entry name" value="Inhibitor_I36"/>
    <property type="match status" value="2"/>
</dbReference>
<keyword evidence="1" id="KW-0732">Signal</keyword>
<comment type="caution">
    <text evidence="2">The sequence shown here is derived from an EMBL/GenBank/DDBJ whole genome shotgun (WGS) entry which is preliminary data.</text>
</comment>
<dbReference type="EMBL" id="JBHMCT010000020">
    <property type="protein sequence ID" value="MFB9558339.1"/>
    <property type="molecule type" value="Genomic_DNA"/>
</dbReference>
<dbReference type="RefSeq" id="WP_345483641.1">
    <property type="nucleotide sequence ID" value="NZ_BAAAWU010000001.1"/>
</dbReference>
<evidence type="ECO:0000256" key="1">
    <source>
        <dbReference type="SAM" id="SignalP"/>
    </source>
</evidence>
<feature type="signal peptide" evidence="1">
    <location>
        <begin position="1"/>
        <end position="29"/>
    </location>
</feature>
<evidence type="ECO:0000313" key="2">
    <source>
        <dbReference type="EMBL" id="MFB9558339.1"/>
    </source>
</evidence>
<evidence type="ECO:0000313" key="3">
    <source>
        <dbReference type="Proteomes" id="UP001589716"/>
    </source>
</evidence>
<organism evidence="2 3">
    <name type="scientific">Streptomyces roseoviridis</name>
    <dbReference type="NCBI Taxonomy" id="67361"/>
    <lineage>
        <taxon>Bacteria</taxon>
        <taxon>Bacillati</taxon>
        <taxon>Actinomycetota</taxon>
        <taxon>Actinomycetes</taxon>
        <taxon>Kitasatosporales</taxon>
        <taxon>Streptomycetaceae</taxon>
        <taxon>Streptomyces</taxon>
    </lineage>
</organism>
<gene>
    <name evidence="2" type="ORF">ACFFTP_29650</name>
</gene>
<proteinExistence type="predicted"/>
<reference evidence="2 3" key="1">
    <citation type="submission" date="2024-09" db="EMBL/GenBank/DDBJ databases">
        <authorList>
            <person name="Sun Q."/>
            <person name="Mori K."/>
        </authorList>
    </citation>
    <scope>NUCLEOTIDE SEQUENCE [LARGE SCALE GENOMIC DNA]</scope>
    <source>
        <strain evidence="2 3">JCM 4414</strain>
    </source>
</reference>
<dbReference type="Proteomes" id="UP001589716">
    <property type="component" value="Unassembled WGS sequence"/>
</dbReference>
<protein>
    <submittedName>
        <fullName evidence="2">Peptidase inhibitor family I36 protein</fullName>
    </submittedName>
</protein>